<dbReference type="PRINTS" id="PR00069">
    <property type="entry name" value="ALDKETRDTASE"/>
</dbReference>
<dbReference type="EMBL" id="SDIL01000124">
    <property type="protein sequence ID" value="RXK35721.1"/>
    <property type="molecule type" value="Genomic_DNA"/>
</dbReference>
<keyword evidence="3" id="KW-1185">Reference proteome</keyword>
<accession>A0A4Q1BFX0</accession>
<dbReference type="OrthoDB" id="5357513at2759"/>
<feature type="domain" description="NADP-dependent oxidoreductase" evidence="1">
    <location>
        <begin position="18"/>
        <end position="199"/>
    </location>
</feature>
<dbReference type="Pfam" id="PF00248">
    <property type="entry name" value="Aldo_ket_red"/>
    <property type="match status" value="1"/>
</dbReference>
<evidence type="ECO:0000259" key="1">
    <source>
        <dbReference type="Pfam" id="PF00248"/>
    </source>
</evidence>
<dbReference type="VEuPathDB" id="FungiDB:TREMEDRAFT_67967"/>
<dbReference type="GO" id="GO:0016491">
    <property type="term" value="F:oxidoreductase activity"/>
    <property type="evidence" value="ECO:0007669"/>
    <property type="project" value="InterPro"/>
</dbReference>
<dbReference type="AlphaFoldDB" id="A0A4Q1BFX0"/>
<organism evidence="2 3">
    <name type="scientific">Tremella mesenterica</name>
    <name type="common">Jelly fungus</name>
    <dbReference type="NCBI Taxonomy" id="5217"/>
    <lineage>
        <taxon>Eukaryota</taxon>
        <taxon>Fungi</taxon>
        <taxon>Dikarya</taxon>
        <taxon>Basidiomycota</taxon>
        <taxon>Agaricomycotina</taxon>
        <taxon>Tremellomycetes</taxon>
        <taxon>Tremellales</taxon>
        <taxon>Tremellaceae</taxon>
        <taxon>Tremella</taxon>
    </lineage>
</organism>
<dbReference type="InterPro" id="IPR023210">
    <property type="entry name" value="NADP_OxRdtase_dom"/>
</dbReference>
<proteinExistence type="predicted"/>
<name>A0A4Q1BFX0_TREME</name>
<dbReference type="InParanoid" id="A0A4Q1BFX0"/>
<dbReference type="CDD" id="cd19071">
    <property type="entry name" value="AKR_AKR1-5-like"/>
    <property type="match status" value="1"/>
</dbReference>
<dbReference type="PANTHER" id="PTHR43827:SF8">
    <property type="entry name" value="ALDO_KETO REDUCTASE FAMILY PROTEIN"/>
    <property type="match status" value="1"/>
</dbReference>
<dbReference type="SUPFAM" id="SSF51430">
    <property type="entry name" value="NAD(P)-linked oxidoreductase"/>
    <property type="match status" value="1"/>
</dbReference>
<evidence type="ECO:0000313" key="3">
    <source>
        <dbReference type="Proteomes" id="UP000289152"/>
    </source>
</evidence>
<dbReference type="STRING" id="5217.A0A4Q1BFX0"/>
<gene>
    <name evidence="2" type="ORF">M231_07010</name>
</gene>
<dbReference type="InterPro" id="IPR020471">
    <property type="entry name" value="AKR"/>
</dbReference>
<dbReference type="Proteomes" id="UP000289152">
    <property type="component" value="Unassembled WGS sequence"/>
</dbReference>
<dbReference type="InterPro" id="IPR036812">
    <property type="entry name" value="NAD(P)_OxRdtase_dom_sf"/>
</dbReference>
<dbReference type="PANTHER" id="PTHR43827">
    <property type="entry name" value="2,5-DIKETO-D-GLUCONIC ACID REDUCTASE"/>
    <property type="match status" value="1"/>
</dbReference>
<comment type="caution">
    <text evidence="2">The sequence shown here is derived from an EMBL/GenBank/DDBJ whole genome shotgun (WGS) entry which is preliminary data.</text>
</comment>
<dbReference type="Gene3D" id="3.20.20.100">
    <property type="entry name" value="NADP-dependent oxidoreductase domain"/>
    <property type="match status" value="1"/>
</dbReference>
<evidence type="ECO:0000313" key="2">
    <source>
        <dbReference type="EMBL" id="RXK35721.1"/>
    </source>
</evidence>
<protein>
    <recommendedName>
        <fullName evidence="1">NADP-dependent oxidoreductase domain-containing protein</fullName>
    </recommendedName>
</protein>
<reference evidence="2 3" key="1">
    <citation type="submission" date="2016-06" db="EMBL/GenBank/DDBJ databases">
        <title>Evolution of pathogenesis and genome organization in the Tremellales.</title>
        <authorList>
            <person name="Cuomo C."/>
            <person name="Litvintseva A."/>
            <person name="Heitman J."/>
            <person name="Chen Y."/>
            <person name="Sun S."/>
            <person name="Springer D."/>
            <person name="Dromer F."/>
            <person name="Young S."/>
            <person name="Zeng Q."/>
            <person name="Chapman S."/>
            <person name="Gujja S."/>
            <person name="Saif S."/>
            <person name="Birren B."/>
        </authorList>
    </citation>
    <scope>NUCLEOTIDE SEQUENCE [LARGE SCALE GENOMIC DNA]</scope>
    <source>
        <strain evidence="2 3">ATCC 28783</strain>
    </source>
</reference>
<sequence length="283" mass="32519">MTSKLLKRMPAIIYGTAWKKERTTDLVMVAVREGFRGIDTACQPKHYREDLVGVALRNLFDEGIVNRDDMWIQTKFTPLDGQDISQPLPYDPKASLDEQIRQSLDKSIRNLGVDYLDSVILHSPLPTKEETLLAYRTLEELADQGKVRTLGISNIYDPTLLQWLINEARIKVGVVQNRWYEGNGWDWPIVDMCLANDIRYQSFWTLTGSPTLIAHRRIYKIRRKYVCTPEQAIYKLAQAWGITPLCGATSLGHIQEAINSTEIHHIKADIPKAIELQQMMRRP</sequence>